<dbReference type="GO" id="GO:0005524">
    <property type="term" value="F:ATP binding"/>
    <property type="evidence" value="ECO:0007669"/>
    <property type="project" value="UniProtKB-KW"/>
</dbReference>
<dbReference type="InterPro" id="IPR058031">
    <property type="entry name" value="AAA_lid_NorR"/>
</dbReference>
<gene>
    <name evidence="9" type="ORF">F0919_15280</name>
</gene>
<dbReference type="InterPro" id="IPR027417">
    <property type="entry name" value="P-loop_NTPase"/>
</dbReference>
<evidence type="ECO:0000256" key="1">
    <source>
        <dbReference type="ARBA" id="ARBA00022741"/>
    </source>
</evidence>
<dbReference type="PROSITE" id="PS00675">
    <property type="entry name" value="SIGMA54_INTERACT_1"/>
    <property type="match status" value="1"/>
</dbReference>
<dbReference type="FunFam" id="3.40.50.300:FF:000006">
    <property type="entry name" value="DNA-binding transcriptional regulator NtrC"/>
    <property type="match status" value="1"/>
</dbReference>
<dbReference type="SMART" id="SM00448">
    <property type="entry name" value="REC"/>
    <property type="match status" value="1"/>
</dbReference>
<protein>
    <submittedName>
        <fullName evidence="9">Sigma-54-dependent Fis family transcriptional regulator</fullName>
    </submittedName>
</protein>
<dbReference type="InterPro" id="IPR009057">
    <property type="entry name" value="Homeodomain-like_sf"/>
</dbReference>
<dbReference type="PRINTS" id="PR01590">
    <property type="entry name" value="HTHFIS"/>
</dbReference>
<evidence type="ECO:0000259" key="7">
    <source>
        <dbReference type="PROSITE" id="PS50045"/>
    </source>
</evidence>
<dbReference type="AlphaFoldDB" id="A0A5M6CAZ1"/>
<keyword evidence="2" id="KW-0067">ATP-binding</keyword>
<dbReference type="PROSITE" id="PS00676">
    <property type="entry name" value="SIGMA54_INTERACT_2"/>
    <property type="match status" value="1"/>
</dbReference>
<dbReference type="Gene3D" id="3.40.50.2300">
    <property type="match status" value="1"/>
</dbReference>
<feature type="modified residue" description="4-aspartylphosphate" evidence="6">
    <location>
        <position position="53"/>
    </location>
</feature>
<evidence type="ECO:0000256" key="3">
    <source>
        <dbReference type="ARBA" id="ARBA00023015"/>
    </source>
</evidence>
<dbReference type="Gene3D" id="1.10.10.60">
    <property type="entry name" value="Homeodomain-like"/>
    <property type="match status" value="1"/>
</dbReference>
<dbReference type="PROSITE" id="PS00688">
    <property type="entry name" value="SIGMA54_INTERACT_3"/>
    <property type="match status" value="1"/>
</dbReference>
<dbReference type="PANTHER" id="PTHR32071">
    <property type="entry name" value="TRANSCRIPTIONAL REGULATORY PROTEIN"/>
    <property type="match status" value="1"/>
</dbReference>
<dbReference type="Pfam" id="PF00072">
    <property type="entry name" value="Response_reg"/>
    <property type="match status" value="1"/>
</dbReference>
<keyword evidence="1" id="KW-0547">Nucleotide-binding</keyword>
<evidence type="ECO:0000256" key="4">
    <source>
        <dbReference type="ARBA" id="ARBA00023125"/>
    </source>
</evidence>
<dbReference type="InterPro" id="IPR003593">
    <property type="entry name" value="AAA+_ATPase"/>
</dbReference>
<evidence type="ECO:0000313" key="9">
    <source>
        <dbReference type="EMBL" id="KAA5532161.1"/>
    </source>
</evidence>
<dbReference type="CDD" id="cd00009">
    <property type="entry name" value="AAA"/>
    <property type="match status" value="1"/>
</dbReference>
<evidence type="ECO:0000313" key="10">
    <source>
        <dbReference type="Proteomes" id="UP000323632"/>
    </source>
</evidence>
<comment type="caution">
    <text evidence="9">The sequence shown here is derived from an EMBL/GenBank/DDBJ whole genome shotgun (WGS) entry which is preliminary data.</text>
</comment>
<dbReference type="RefSeq" id="WP_150033663.1">
    <property type="nucleotide sequence ID" value="NZ_VWSH01000004.1"/>
</dbReference>
<dbReference type="Gene3D" id="1.10.8.60">
    <property type="match status" value="1"/>
</dbReference>
<dbReference type="CDD" id="cd00156">
    <property type="entry name" value="REC"/>
    <property type="match status" value="1"/>
</dbReference>
<dbReference type="Pfam" id="PF25601">
    <property type="entry name" value="AAA_lid_14"/>
    <property type="match status" value="1"/>
</dbReference>
<dbReference type="SMART" id="SM00382">
    <property type="entry name" value="AAA"/>
    <property type="match status" value="1"/>
</dbReference>
<feature type="domain" description="Response regulatory" evidence="8">
    <location>
        <begin position="4"/>
        <end position="118"/>
    </location>
</feature>
<dbReference type="SUPFAM" id="SSF46689">
    <property type="entry name" value="Homeodomain-like"/>
    <property type="match status" value="1"/>
</dbReference>
<dbReference type="PROSITE" id="PS50110">
    <property type="entry name" value="RESPONSE_REGULATORY"/>
    <property type="match status" value="1"/>
</dbReference>
<dbReference type="InterPro" id="IPR002197">
    <property type="entry name" value="HTH_Fis"/>
</dbReference>
<dbReference type="EMBL" id="VWSH01000004">
    <property type="protein sequence ID" value="KAA5532161.1"/>
    <property type="molecule type" value="Genomic_DNA"/>
</dbReference>
<dbReference type="SUPFAM" id="SSF52172">
    <property type="entry name" value="CheY-like"/>
    <property type="match status" value="1"/>
</dbReference>
<dbReference type="PANTHER" id="PTHR32071:SF81">
    <property type="entry name" value="PROPIONATE CATABOLISM OPERON REGULATORY PROTEIN"/>
    <property type="match status" value="1"/>
</dbReference>
<evidence type="ECO:0000256" key="2">
    <source>
        <dbReference type="ARBA" id="ARBA00022840"/>
    </source>
</evidence>
<dbReference type="Pfam" id="PF02954">
    <property type="entry name" value="HTH_8"/>
    <property type="match status" value="1"/>
</dbReference>
<dbReference type="InterPro" id="IPR002078">
    <property type="entry name" value="Sigma_54_int"/>
</dbReference>
<evidence type="ECO:0000259" key="8">
    <source>
        <dbReference type="PROSITE" id="PS50110"/>
    </source>
</evidence>
<feature type="domain" description="Sigma-54 factor interaction" evidence="7">
    <location>
        <begin position="142"/>
        <end position="371"/>
    </location>
</feature>
<dbReference type="InterPro" id="IPR001789">
    <property type="entry name" value="Sig_transdc_resp-reg_receiver"/>
</dbReference>
<dbReference type="Proteomes" id="UP000323632">
    <property type="component" value="Unassembled WGS sequence"/>
</dbReference>
<dbReference type="Gene3D" id="3.40.50.300">
    <property type="entry name" value="P-loop containing nucleotide triphosphate hydrolases"/>
    <property type="match status" value="1"/>
</dbReference>
<dbReference type="PROSITE" id="PS50045">
    <property type="entry name" value="SIGMA54_INTERACT_4"/>
    <property type="match status" value="1"/>
</dbReference>
<dbReference type="Pfam" id="PF00158">
    <property type="entry name" value="Sigma54_activat"/>
    <property type="match status" value="1"/>
</dbReference>
<keyword evidence="6" id="KW-0597">Phosphoprotein</keyword>
<dbReference type="SUPFAM" id="SSF52540">
    <property type="entry name" value="P-loop containing nucleoside triphosphate hydrolases"/>
    <property type="match status" value="1"/>
</dbReference>
<proteinExistence type="predicted"/>
<dbReference type="GO" id="GO:0043565">
    <property type="term" value="F:sequence-specific DNA binding"/>
    <property type="evidence" value="ECO:0007669"/>
    <property type="project" value="InterPro"/>
</dbReference>
<dbReference type="InterPro" id="IPR025662">
    <property type="entry name" value="Sigma_54_int_dom_ATP-bd_1"/>
</dbReference>
<dbReference type="InterPro" id="IPR025944">
    <property type="entry name" value="Sigma_54_int_dom_CS"/>
</dbReference>
<name>A0A5M6CAZ1_9BACT</name>
<evidence type="ECO:0000256" key="5">
    <source>
        <dbReference type="ARBA" id="ARBA00023163"/>
    </source>
</evidence>
<keyword evidence="4" id="KW-0238">DNA-binding</keyword>
<sequence length="462" mass="51932">MGRSILIVDDELSIGQILSQFLSRHGYNTSVATSGKQALKAVKDTRFDLILCDYNLGDISGMEVMQKALELQPGTIVIFISGMDDISTVVNLIKEGAYHFLTKPLYPDLVLKTIENAFVDVKPSVPSENTETYVPQNSTRYIKGKSPAAQRLFQHINLVAPTDYNVIIHGETGTGKEALAHFLHVDSKRANEPFIAIDCGSLSKELAASELFGHKKGAFTGALNDKKGAFELADGGTLFLDEIGNLPYDIQNYLLRAIQEKTVRRVGDVLETKVDVRVIAASNENLQDLVADKKFREDLYHRLNEFTLEVPTLKERKEDIALFVEEFLRQAELHLGRKNKGLTKEVWKLFENYSWPGNIRELQNVIKRTCLLTPADEYIDSKSLPLEMTMRTYDNAQETNNGTEAKPASTNGLKDAALEAERIKIYKVLEKVNYNKTKAAEILSIDRKTLYNKLKTINEELK</sequence>
<keyword evidence="3" id="KW-0805">Transcription regulation</keyword>
<reference evidence="9 10" key="1">
    <citation type="submission" date="2019-09" db="EMBL/GenBank/DDBJ databases">
        <title>Genome sequence and assembly of Taibaiella sp.</title>
        <authorList>
            <person name="Chhetri G."/>
        </authorList>
    </citation>
    <scope>NUCLEOTIDE SEQUENCE [LARGE SCALE GENOMIC DNA]</scope>
    <source>
        <strain evidence="9 10">KVB11</strain>
    </source>
</reference>
<accession>A0A5M6CAZ1</accession>
<dbReference type="GO" id="GO:0006355">
    <property type="term" value="P:regulation of DNA-templated transcription"/>
    <property type="evidence" value="ECO:0007669"/>
    <property type="project" value="InterPro"/>
</dbReference>
<dbReference type="GO" id="GO:0000160">
    <property type="term" value="P:phosphorelay signal transduction system"/>
    <property type="evidence" value="ECO:0007669"/>
    <property type="project" value="InterPro"/>
</dbReference>
<keyword evidence="10" id="KW-1185">Reference proteome</keyword>
<dbReference type="InterPro" id="IPR011006">
    <property type="entry name" value="CheY-like_superfamily"/>
</dbReference>
<organism evidence="9 10">
    <name type="scientific">Taibaiella lutea</name>
    <dbReference type="NCBI Taxonomy" id="2608001"/>
    <lineage>
        <taxon>Bacteria</taxon>
        <taxon>Pseudomonadati</taxon>
        <taxon>Bacteroidota</taxon>
        <taxon>Chitinophagia</taxon>
        <taxon>Chitinophagales</taxon>
        <taxon>Chitinophagaceae</taxon>
        <taxon>Taibaiella</taxon>
    </lineage>
</organism>
<keyword evidence="5" id="KW-0804">Transcription</keyword>
<dbReference type="InterPro" id="IPR025943">
    <property type="entry name" value="Sigma_54_int_dom_ATP-bd_2"/>
</dbReference>
<evidence type="ECO:0000256" key="6">
    <source>
        <dbReference type="PROSITE-ProRule" id="PRU00169"/>
    </source>
</evidence>